<organism evidence="2">
    <name type="scientific">marine sediment metagenome</name>
    <dbReference type="NCBI Taxonomy" id="412755"/>
    <lineage>
        <taxon>unclassified sequences</taxon>
        <taxon>metagenomes</taxon>
        <taxon>ecological metagenomes</taxon>
    </lineage>
</organism>
<dbReference type="InterPro" id="IPR043519">
    <property type="entry name" value="NT_sf"/>
</dbReference>
<dbReference type="Gene3D" id="3.30.460.10">
    <property type="entry name" value="Beta Polymerase, domain 2"/>
    <property type="match status" value="1"/>
</dbReference>
<dbReference type="Pfam" id="PF02410">
    <property type="entry name" value="RsfS"/>
    <property type="match status" value="1"/>
</dbReference>
<dbReference type="InterPro" id="IPR004394">
    <property type="entry name" value="Iojap/RsfS/C7orf30"/>
</dbReference>
<dbReference type="EMBL" id="BARW01014700">
    <property type="protein sequence ID" value="GAI78918.1"/>
    <property type="molecule type" value="Genomic_DNA"/>
</dbReference>
<comment type="caution">
    <text evidence="2">The sequence shown here is derived from an EMBL/GenBank/DDBJ whole genome shotgun (WGS) entry which is preliminary data.</text>
</comment>
<dbReference type="PANTHER" id="PTHR21043:SF0">
    <property type="entry name" value="MITOCHONDRIAL ASSEMBLY OF RIBOSOMAL LARGE SUBUNIT PROTEIN 1"/>
    <property type="match status" value="1"/>
</dbReference>
<reference evidence="2" key="1">
    <citation type="journal article" date="2014" name="Front. Microbiol.">
        <title>High frequency of phylogenetically diverse reductive dehalogenase-homologous genes in deep subseafloor sedimentary metagenomes.</title>
        <authorList>
            <person name="Kawai M."/>
            <person name="Futagami T."/>
            <person name="Toyoda A."/>
            <person name="Takaki Y."/>
            <person name="Nishi S."/>
            <person name="Hori S."/>
            <person name="Arai W."/>
            <person name="Tsubouchi T."/>
            <person name="Morono Y."/>
            <person name="Uchiyama I."/>
            <person name="Ito T."/>
            <person name="Fujiyama A."/>
            <person name="Inagaki F."/>
            <person name="Takami H."/>
        </authorList>
    </citation>
    <scope>NUCLEOTIDE SEQUENCE</scope>
    <source>
        <strain evidence="2">Expedition CK06-06</strain>
    </source>
</reference>
<name>X1RE96_9ZZZZ</name>
<dbReference type="NCBIfam" id="TIGR00090">
    <property type="entry name" value="rsfS_iojap_ybeB"/>
    <property type="match status" value="1"/>
</dbReference>
<accession>X1RE96</accession>
<dbReference type="SUPFAM" id="SSF81301">
    <property type="entry name" value="Nucleotidyltransferase"/>
    <property type="match status" value="1"/>
</dbReference>
<dbReference type="GO" id="GO:0017148">
    <property type="term" value="P:negative regulation of translation"/>
    <property type="evidence" value="ECO:0007669"/>
    <property type="project" value="TreeGrafter"/>
</dbReference>
<evidence type="ECO:0000256" key="1">
    <source>
        <dbReference type="ARBA" id="ARBA00010574"/>
    </source>
</evidence>
<dbReference type="GO" id="GO:0043023">
    <property type="term" value="F:ribosomal large subunit binding"/>
    <property type="evidence" value="ECO:0007669"/>
    <property type="project" value="TreeGrafter"/>
</dbReference>
<comment type="similarity">
    <text evidence="1">Belongs to the Iojap/RsfS family.</text>
</comment>
<dbReference type="AlphaFoldDB" id="X1RE96"/>
<dbReference type="HAMAP" id="MF_01477">
    <property type="entry name" value="Iojap_RsfS"/>
    <property type="match status" value="1"/>
</dbReference>
<dbReference type="GO" id="GO:0090071">
    <property type="term" value="P:negative regulation of ribosome biogenesis"/>
    <property type="evidence" value="ECO:0007669"/>
    <property type="project" value="TreeGrafter"/>
</dbReference>
<evidence type="ECO:0008006" key="3">
    <source>
        <dbReference type="Google" id="ProtNLM"/>
    </source>
</evidence>
<sequence>MIKRIAETGNQKSKVKDIITAVKTVARIADEKKADYIKILDMRSRLIITDYFIIISAKNTRLTRRIEEEICIHLKNNNRYPINVSGLAEGNWILVDYDDFVIHIFTDEFREYYRLVKFMHRHFLQFEVLSKIS</sequence>
<dbReference type="PANTHER" id="PTHR21043">
    <property type="entry name" value="IOJAP SUPERFAMILY ORTHOLOG"/>
    <property type="match status" value="1"/>
</dbReference>
<evidence type="ECO:0000313" key="2">
    <source>
        <dbReference type="EMBL" id="GAI78918.1"/>
    </source>
</evidence>
<protein>
    <recommendedName>
        <fullName evidence="3">Ribosomal silencing factor RsfS</fullName>
    </recommendedName>
</protein>
<gene>
    <name evidence="2" type="ORF">S12H4_25988</name>
</gene>
<proteinExistence type="inferred from homology"/>